<organism evidence="1 2">
    <name type="scientific">Intestinimonas butyriciproducens</name>
    <dbReference type="NCBI Taxonomy" id="1297617"/>
    <lineage>
        <taxon>Bacteria</taxon>
        <taxon>Bacillati</taxon>
        <taxon>Bacillota</taxon>
        <taxon>Clostridia</taxon>
        <taxon>Eubacteriales</taxon>
        <taxon>Intestinimonas</taxon>
    </lineage>
</organism>
<accession>A0A0S2W643</accession>
<reference evidence="1 2" key="1">
    <citation type="journal article" date="2015" name="Nat. Commun.">
        <title>Production of butyrate from lysine and the Amadori product fructoselysine by a human gut commensal.</title>
        <authorList>
            <person name="Bui T.P."/>
            <person name="Ritari J."/>
            <person name="Boeren S."/>
            <person name="de Waard P."/>
            <person name="Plugge C.M."/>
            <person name="de Vos W.M."/>
        </authorList>
    </citation>
    <scope>NUCLEOTIDE SEQUENCE [LARGE SCALE GENOMIC DNA]</scope>
    <source>
        <strain evidence="1 2">AF211</strain>
    </source>
</reference>
<dbReference type="RefSeq" id="WP_147586158.1">
    <property type="nucleotide sequence ID" value="NZ_CP011307.1"/>
</dbReference>
<protein>
    <submittedName>
        <fullName evidence="1">Uncharacterized protein</fullName>
    </submittedName>
</protein>
<proteinExistence type="predicted"/>
<dbReference type="EMBL" id="CP011307">
    <property type="protein sequence ID" value="ALP94631.1"/>
    <property type="molecule type" value="Genomic_DNA"/>
</dbReference>
<dbReference type="Proteomes" id="UP000064844">
    <property type="component" value="Chromosome"/>
</dbReference>
<dbReference type="KEGG" id="ibu:IB211_02240c"/>
<evidence type="ECO:0000313" key="2">
    <source>
        <dbReference type="Proteomes" id="UP000064844"/>
    </source>
</evidence>
<name>A0A0S2W643_9FIRM</name>
<keyword evidence="2" id="KW-1185">Reference proteome</keyword>
<sequence length="63" mass="7215">MRIPDGDHRRSKKRLEDGSDAELGLVYYLFHVKGWAPGDYYRKSPGERDLICALASYEVEARG</sequence>
<gene>
    <name evidence="1" type="ORF">IB211_02240c</name>
</gene>
<evidence type="ECO:0000313" key="1">
    <source>
        <dbReference type="EMBL" id="ALP94631.1"/>
    </source>
</evidence>
<dbReference type="AlphaFoldDB" id="A0A0S2W643"/>
<reference evidence="2" key="2">
    <citation type="submission" date="2015-04" db="EMBL/GenBank/DDBJ databases">
        <title>A butyrogenic pathway from the amino acid lysine in a human gut commensal.</title>
        <authorList>
            <person name="de Vos W.M."/>
            <person name="Bui N.T.P."/>
            <person name="Plugge C.M."/>
            <person name="Ritari J."/>
        </authorList>
    </citation>
    <scope>NUCLEOTIDE SEQUENCE [LARGE SCALE GENOMIC DNA]</scope>
    <source>
        <strain evidence="2">AF211</strain>
    </source>
</reference>